<name>M0AI44_9EURY</name>
<dbReference type="PATRIC" id="fig|1227492.4.peg.2801"/>
<evidence type="ECO:0000256" key="1">
    <source>
        <dbReference type="SAM" id="MobiDB-lite"/>
    </source>
</evidence>
<feature type="compositionally biased region" description="Low complexity" evidence="1">
    <location>
        <begin position="7"/>
        <end position="20"/>
    </location>
</feature>
<evidence type="ECO:0000313" key="3">
    <source>
        <dbReference type="Proteomes" id="UP000011693"/>
    </source>
</evidence>
<comment type="caution">
    <text evidence="2">The sequence shown here is derived from an EMBL/GenBank/DDBJ whole genome shotgun (WGS) entry which is preliminary data.</text>
</comment>
<organism evidence="2 3">
    <name type="scientific">Natrialba chahannaoensis JCM 10990</name>
    <dbReference type="NCBI Taxonomy" id="1227492"/>
    <lineage>
        <taxon>Archaea</taxon>
        <taxon>Methanobacteriati</taxon>
        <taxon>Methanobacteriota</taxon>
        <taxon>Stenosarchaea group</taxon>
        <taxon>Halobacteria</taxon>
        <taxon>Halobacteriales</taxon>
        <taxon>Natrialbaceae</taxon>
        <taxon>Natrialba</taxon>
    </lineage>
</organism>
<dbReference type="EMBL" id="AOIN01000077">
    <property type="protein sequence ID" value="ELY97043.1"/>
    <property type="molecule type" value="Genomic_DNA"/>
</dbReference>
<proteinExistence type="predicted"/>
<accession>M0AI44</accession>
<feature type="region of interest" description="Disordered" evidence="1">
    <location>
        <begin position="1"/>
        <end position="20"/>
    </location>
</feature>
<dbReference type="AlphaFoldDB" id="M0AI44"/>
<reference evidence="2 3" key="1">
    <citation type="journal article" date="2014" name="PLoS Genet.">
        <title>Phylogenetically driven sequencing of extremely halophilic archaea reveals strategies for static and dynamic osmo-response.</title>
        <authorList>
            <person name="Becker E.A."/>
            <person name="Seitzer P.M."/>
            <person name="Tritt A."/>
            <person name="Larsen D."/>
            <person name="Krusor M."/>
            <person name="Yao A.I."/>
            <person name="Wu D."/>
            <person name="Madern D."/>
            <person name="Eisen J.A."/>
            <person name="Darling A.E."/>
            <person name="Facciotti M.T."/>
        </authorList>
    </citation>
    <scope>NUCLEOTIDE SEQUENCE [LARGE SCALE GENOMIC DNA]</scope>
    <source>
        <strain evidence="2 3">JCM 10990</strain>
    </source>
</reference>
<gene>
    <name evidence="2" type="ORF">C482_14129</name>
</gene>
<dbReference type="Proteomes" id="UP000011693">
    <property type="component" value="Unassembled WGS sequence"/>
</dbReference>
<evidence type="ECO:0000313" key="2">
    <source>
        <dbReference type="EMBL" id="ELY97043.1"/>
    </source>
</evidence>
<evidence type="ECO:0008006" key="4">
    <source>
        <dbReference type="Google" id="ProtNLM"/>
    </source>
</evidence>
<protein>
    <recommendedName>
        <fullName evidence="4">Small CPxCG-related zinc finger protein</fullName>
    </recommendedName>
</protein>
<sequence length="67" mass="7124">MPRQHQRGSNAGSSAGRSVRAAVKSVLLGSDGPTTIEECRRCGHTTESPDAECPTCGCMDVVTYRIE</sequence>
<keyword evidence="3" id="KW-1185">Reference proteome</keyword>